<feature type="compositionally biased region" description="Basic and acidic residues" evidence="1">
    <location>
        <begin position="34"/>
        <end position="44"/>
    </location>
</feature>
<dbReference type="EMBL" id="JALLAZ020001695">
    <property type="protein sequence ID" value="KAL3767766.1"/>
    <property type="molecule type" value="Genomic_DNA"/>
</dbReference>
<dbReference type="PANTHER" id="PTHR35213:SF5">
    <property type="entry name" value="RING-TYPE DOMAIN-CONTAINING PROTEIN"/>
    <property type="match status" value="1"/>
</dbReference>
<keyword evidence="3" id="KW-1185">Reference proteome</keyword>
<feature type="compositionally biased region" description="Polar residues" evidence="1">
    <location>
        <begin position="207"/>
        <end position="219"/>
    </location>
</feature>
<feature type="region of interest" description="Disordered" evidence="1">
    <location>
        <begin position="640"/>
        <end position="738"/>
    </location>
</feature>
<protein>
    <submittedName>
        <fullName evidence="2">Uncharacterized protein</fullName>
    </submittedName>
</protein>
<dbReference type="AlphaFoldDB" id="A0ABD3N0N5"/>
<accession>A0ABD3N0N5</accession>
<dbReference type="Proteomes" id="UP001530315">
    <property type="component" value="Unassembled WGS sequence"/>
</dbReference>
<reference evidence="2 3" key="1">
    <citation type="submission" date="2024-10" db="EMBL/GenBank/DDBJ databases">
        <title>Updated reference genomes for cyclostephanoid diatoms.</title>
        <authorList>
            <person name="Roberts W.R."/>
            <person name="Alverson A.J."/>
        </authorList>
    </citation>
    <scope>NUCLEOTIDE SEQUENCE [LARGE SCALE GENOMIC DNA]</scope>
    <source>
        <strain evidence="2 3">AJA276-08</strain>
    </source>
</reference>
<organism evidence="2 3">
    <name type="scientific">Stephanodiscus triporus</name>
    <dbReference type="NCBI Taxonomy" id="2934178"/>
    <lineage>
        <taxon>Eukaryota</taxon>
        <taxon>Sar</taxon>
        <taxon>Stramenopiles</taxon>
        <taxon>Ochrophyta</taxon>
        <taxon>Bacillariophyta</taxon>
        <taxon>Coscinodiscophyceae</taxon>
        <taxon>Thalassiosirophycidae</taxon>
        <taxon>Stephanodiscales</taxon>
        <taxon>Stephanodiscaceae</taxon>
        <taxon>Stephanodiscus</taxon>
    </lineage>
</organism>
<gene>
    <name evidence="2" type="ORF">ACHAW5_003585</name>
</gene>
<feature type="compositionally biased region" description="Basic and acidic residues" evidence="1">
    <location>
        <begin position="719"/>
        <end position="738"/>
    </location>
</feature>
<feature type="region of interest" description="Disordered" evidence="1">
    <location>
        <begin position="193"/>
        <end position="219"/>
    </location>
</feature>
<feature type="compositionally biased region" description="Low complexity" evidence="1">
    <location>
        <begin position="672"/>
        <end position="681"/>
    </location>
</feature>
<sequence length="738" mass="78120">MQYPRAHGAAVSSSGACNNDALQVLASTASNDQQLRERYHHDGDQSSNSSPVGNGGEKPCSIKSNSDVNSEDDESESRSSGSSGSGSAGFSKRTGLRKGKWTAEEEEYATRFIHYFSSGLLTLPEGKTLRASLAEKLHCDPMRITKKYAGASCLGSKISKLSERPTFSPQDIEMARVEIARLDRRFHTRLAQGVGVPLPPDDGGPEISNSETQDLSSTETFSYPLPGDTAQNCVHSNASNKEASSFIHQVSAPDAVHPHTTSLTNATAMSHEATIPTAALSYLATVAGNSNFSAATVAPNIAPILVTAPVAAPPAHAVVQQQINPHLDNNPQPAVQQAATASAVNWPIMFQGMNQIGVNNASLTTSNEQLVQTLLLQITMQLQALATLSPSTLKQIQLQILVASMSAATAPAQTVSSTPPQQAQMPWAEADAAAILAQFQLAAARQVHPVHPAGTLPVVNAAGLQHVLPLAQATVAPLLNQYGRDVLGGVSTNSVPLTSSTSIPAPSTTQVQGWDRKSSTVGEFNIASHVGTLPNAPRPRQGAITGNDMTDFLDKLKQRHAEALEQEVKREQAEQCRKVGMQTVCPGGETSSTSAKASVSLTNSSPGIVEAGAVAKKQKQKDTRIGSGIVALLPFEHATTVSSGSGCTTIDGSTSSSTENLQASDETRNDGSTSSNTTSSYSEEDEDDIEPDQQSVMHCNSVPLRKRFRPENNGGITRRNLEDHNFRMAAEDMKNQDK</sequence>
<comment type="caution">
    <text evidence="2">The sequence shown here is derived from an EMBL/GenBank/DDBJ whole genome shotgun (WGS) entry which is preliminary data.</text>
</comment>
<dbReference type="PROSITE" id="PS51257">
    <property type="entry name" value="PROKAR_LIPOPROTEIN"/>
    <property type="match status" value="1"/>
</dbReference>
<evidence type="ECO:0000313" key="3">
    <source>
        <dbReference type="Proteomes" id="UP001530315"/>
    </source>
</evidence>
<evidence type="ECO:0000256" key="1">
    <source>
        <dbReference type="SAM" id="MobiDB-lite"/>
    </source>
</evidence>
<dbReference type="PANTHER" id="PTHR35213">
    <property type="entry name" value="RING-TYPE DOMAIN-CONTAINING PROTEIN-RELATED"/>
    <property type="match status" value="1"/>
</dbReference>
<feature type="compositionally biased region" description="Polar residues" evidence="1">
    <location>
        <begin position="640"/>
        <end position="664"/>
    </location>
</feature>
<feature type="region of interest" description="Disordered" evidence="1">
    <location>
        <begin position="28"/>
        <end position="101"/>
    </location>
</feature>
<name>A0ABD3N0N5_9STRA</name>
<proteinExistence type="predicted"/>
<feature type="compositionally biased region" description="Acidic residues" evidence="1">
    <location>
        <begin position="682"/>
        <end position="691"/>
    </location>
</feature>
<evidence type="ECO:0000313" key="2">
    <source>
        <dbReference type="EMBL" id="KAL3767766.1"/>
    </source>
</evidence>